<protein>
    <submittedName>
        <fullName evidence="1">Uncharacterized protein</fullName>
    </submittedName>
</protein>
<keyword evidence="2" id="KW-1185">Reference proteome</keyword>
<dbReference type="RefSeq" id="WP_310799484.1">
    <property type="nucleotide sequence ID" value="NZ_CP123872.1"/>
</dbReference>
<dbReference type="Proteomes" id="UP001268683">
    <property type="component" value="Chromosome"/>
</dbReference>
<dbReference type="AlphaFoldDB" id="A0AA52EF32"/>
<dbReference type="Gene3D" id="3.40.190.10">
    <property type="entry name" value="Periplasmic binding protein-like II"/>
    <property type="match status" value="2"/>
</dbReference>
<evidence type="ECO:0000313" key="1">
    <source>
        <dbReference type="EMBL" id="WND03631.1"/>
    </source>
</evidence>
<proteinExistence type="predicted"/>
<name>A0AA52EF32_9PROT</name>
<dbReference type="SUPFAM" id="SSF53850">
    <property type="entry name" value="Periplasmic binding protein-like II"/>
    <property type="match status" value="1"/>
</dbReference>
<dbReference type="EMBL" id="CP123872">
    <property type="protein sequence ID" value="WND03631.1"/>
    <property type="molecule type" value="Genomic_DNA"/>
</dbReference>
<gene>
    <name evidence="1" type="ORF">QGN29_04490</name>
</gene>
<organism evidence="1 2">
    <name type="scientific">Temperatibacter marinus</name>
    <dbReference type="NCBI Taxonomy" id="1456591"/>
    <lineage>
        <taxon>Bacteria</taxon>
        <taxon>Pseudomonadati</taxon>
        <taxon>Pseudomonadota</taxon>
        <taxon>Alphaproteobacteria</taxon>
        <taxon>Kordiimonadales</taxon>
        <taxon>Temperatibacteraceae</taxon>
        <taxon>Temperatibacter</taxon>
    </lineage>
</organism>
<sequence>MSAYIYHRKESPSLKTIEDIQKLPKLVSNQTFRPETMFGSYNINLFFTNNDLVSSKMLMRKRADYIIGWNPDQGLIMDKADYSNYTYNPNLLITEITTHFACNDSETGRKMLSSLNKGLVDLKKKGLLTAILSKYAKPVPLEGMSFHRIPFSGYTHEEFIQSQ</sequence>
<accession>A0AA52EF32</accession>
<dbReference type="KEGG" id="tmk:QGN29_04490"/>
<evidence type="ECO:0000313" key="2">
    <source>
        <dbReference type="Proteomes" id="UP001268683"/>
    </source>
</evidence>
<reference evidence="1" key="1">
    <citation type="submission" date="2023-04" db="EMBL/GenBank/DDBJ databases">
        <title>Complete genome sequence of Temperatibacter marinus.</title>
        <authorList>
            <person name="Rong J.-C."/>
            <person name="Yi M.-L."/>
            <person name="Zhao Q."/>
        </authorList>
    </citation>
    <scope>NUCLEOTIDE SEQUENCE</scope>
    <source>
        <strain evidence="1">NBRC 110045</strain>
    </source>
</reference>